<proteinExistence type="predicted"/>
<evidence type="ECO:0000256" key="2">
    <source>
        <dbReference type="SAM" id="MobiDB-lite"/>
    </source>
</evidence>
<name>A0A7E4VDU3_PANRE</name>
<accession>A0A7E4VDU3</accession>
<organism evidence="3 4">
    <name type="scientific">Panagrellus redivivus</name>
    <name type="common">Microworm</name>
    <dbReference type="NCBI Taxonomy" id="6233"/>
    <lineage>
        <taxon>Eukaryota</taxon>
        <taxon>Metazoa</taxon>
        <taxon>Ecdysozoa</taxon>
        <taxon>Nematoda</taxon>
        <taxon>Chromadorea</taxon>
        <taxon>Rhabditida</taxon>
        <taxon>Tylenchina</taxon>
        <taxon>Panagrolaimomorpha</taxon>
        <taxon>Panagrolaimoidea</taxon>
        <taxon>Panagrolaimidae</taxon>
        <taxon>Panagrellus</taxon>
    </lineage>
</organism>
<feature type="compositionally biased region" description="Basic residues" evidence="2">
    <location>
        <begin position="497"/>
        <end position="512"/>
    </location>
</feature>
<evidence type="ECO:0000313" key="4">
    <source>
        <dbReference type="WBParaSite" id="Pan_g19289.t1"/>
    </source>
</evidence>
<evidence type="ECO:0000256" key="1">
    <source>
        <dbReference type="SAM" id="Coils"/>
    </source>
</evidence>
<keyword evidence="3" id="KW-1185">Reference proteome</keyword>
<dbReference type="WBParaSite" id="Pan_g19289.t1">
    <property type="protein sequence ID" value="Pan_g19289.t1"/>
    <property type="gene ID" value="Pan_g19289"/>
</dbReference>
<dbReference type="PANTHER" id="PTHR21974">
    <property type="entry name" value="RE15880P"/>
    <property type="match status" value="1"/>
</dbReference>
<feature type="compositionally biased region" description="Basic residues" evidence="2">
    <location>
        <begin position="533"/>
        <end position="544"/>
    </location>
</feature>
<dbReference type="Proteomes" id="UP000492821">
    <property type="component" value="Unassembled WGS sequence"/>
</dbReference>
<feature type="region of interest" description="Disordered" evidence="2">
    <location>
        <begin position="432"/>
        <end position="453"/>
    </location>
</feature>
<sequence length="544" mass="62245">MGICSSKLNSLKSNLSSSNSTKAVKPSSPDGGLPAEVVPVMRPPRVKKPVSKITLTEGVVQDYINLEKAINRLERKNVLKKYESKTIFADDIKKTVDQLEATFKELKKQTEKEKADVDNIEQPSVKAFLKQQGTWDQRFSKEQQEYLDALNKQEVAEKELKGSKMQYDRAAKIADLYKTQCDNLNSLYEKQDEMLMGIFGPDYASENENTLEAQLDDSLEWQQRVSLAKFKWTNGRVLLVHANTQMAFGITRWKELENIEASNTRMRYFAAAEARNNFIAAGQNVQSCRVYLGRVKFPYATEEEMAAMETAIQNSFNDIQSNVHLKKALGVYQNTHKKITALIQWFDKVINDTILKDLDKANTNVTKKQKQLREERLVLMKKKVKEEFGRDLVIPYDEDVTDDTEDELLALEADQVKDQKDLPGKDLTDILNLSQPEGKDPDPLPIGSLAPIPSKDALFGDVRRKISEYEDTRSQLQKRNNLERERQELALQEKLKLRAQKGRRTRKQRRKSVIVPMPSITEDESSSSAPTKHEKKERKRSAPD</sequence>
<dbReference type="AlphaFoldDB" id="A0A7E4VDU3"/>
<dbReference type="PANTHER" id="PTHR21974:SF2">
    <property type="entry name" value="RE15880P"/>
    <property type="match status" value="1"/>
</dbReference>
<protein>
    <submittedName>
        <fullName evidence="4">DUF4200 domain-containing protein</fullName>
    </submittedName>
</protein>
<dbReference type="GO" id="GO:0005929">
    <property type="term" value="C:cilium"/>
    <property type="evidence" value="ECO:0007669"/>
    <property type="project" value="TreeGrafter"/>
</dbReference>
<evidence type="ECO:0000313" key="3">
    <source>
        <dbReference type="Proteomes" id="UP000492821"/>
    </source>
</evidence>
<feature type="compositionally biased region" description="Low complexity" evidence="2">
    <location>
        <begin position="1"/>
        <end position="20"/>
    </location>
</feature>
<reference evidence="3" key="1">
    <citation type="journal article" date="2013" name="Genetics">
        <title>The draft genome and transcriptome of Panagrellus redivivus are shaped by the harsh demands of a free-living lifestyle.</title>
        <authorList>
            <person name="Srinivasan J."/>
            <person name="Dillman A.R."/>
            <person name="Macchietto M.G."/>
            <person name="Heikkinen L."/>
            <person name="Lakso M."/>
            <person name="Fracchia K.M."/>
            <person name="Antoshechkin I."/>
            <person name="Mortazavi A."/>
            <person name="Wong G."/>
            <person name="Sternberg P.W."/>
        </authorList>
    </citation>
    <scope>NUCLEOTIDE SEQUENCE [LARGE SCALE GENOMIC DNA]</scope>
    <source>
        <strain evidence="3">MT8872</strain>
    </source>
</reference>
<feature type="region of interest" description="Disordered" evidence="2">
    <location>
        <begin position="1"/>
        <end position="40"/>
    </location>
</feature>
<feature type="coiled-coil region" evidence="1">
    <location>
        <begin position="89"/>
        <end position="116"/>
    </location>
</feature>
<feature type="coiled-coil region" evidence="1">
    <location>
        <begin position="459"/>
        <end position="492"/>
    </location>
</feature>
<keyword evidence="1" id="KW-0175">Coiled coil</keyword>
<reference evidence="4" key="2">
    <citation type="submission" date="2020-10" db="UniProtKB">
        <authorList>
            <consortium name="WormBaseParasite"/>
        </authorList>
    </citation>
    <scope>IDENTIFICATION</scope>
</reference>
<feature type="region of interest" description="Disordered" evidence="2">
    <location>
        <begin position="497"/>
        <end position="544"/>
    </location>
</feature>